<dbReference type="InterPro" id="IPR000210">
    <property type="entry name" value="BTB/POZ_dom"/>
</dbReference>
<dbReference type="EMBL" id="SGPL01000151">
    <property type="protein sequence ID" value="THH16576.1"/>
    <property type="molecule type" value="Genomic_DNA"/>
</dbReference>
<evidence type="ECO:0000259" key="1">
    <source>
        <dbReference type="PROSITE" id="PS50097"/>
    </source>
</evidence>
<proteinExistence type="predicted"/>
<accession>A0A4S4LVJ4</accession>
<dbReference type="PROSITE" id="PS50097">
    <property type="entry name" value="BTB"/>
    <property type="match status" value="1"/>
</dbReference>
<feature type="domain" description="BTB" evidence="1">
    <location>
        <begin position="46"/>
        <end position="117"/>
    </location>
</feature>
<comment type="caution">
    <text evidence="2">The sequence shown here is derived from an EMBL/GenBank/DDBJ whole genome shotgun (WGS) entry which is preliminary data.</text>
</comment>
<organism evidence="2 3">
    <name type="scientific">Bondarzewia mesenterica</name>
    <dbReference type="NCBI Taxonomy" id="1095465"/>
    <lineage>
        <taxon>Eukaryota</taxon>
        <taxon>Fungi</taxon>
        <taxon>Dikarya</taxon>
        <taxon>Basidiomycota</taxon>
        <taxon>Agaricomycotina</taxon>
        <taxon>Agaricomycetes</taxon>
        <taxon>Russulales</taxon>
        <taxon>Bondarzewiaceae</taxon>
        <taxon>Bondarzewia</taxon>
    </lineage>
</organism>
<evidence type="ECO:0000313" key="2">
    <source>
        <dbReference type="EMBL" id="THH16576.1"/>
    </source>
</evidence>
<gene>
    <name evidence="2" type="ORF">EW146_g4071</name>
</gene>
<reference evidence="2 3" key="1">
    <citation type="submission" date="2019-02" db="EMBL/GenBank/DDBJ databases">
        <title>Genome sequencing of the rare red list fungi Bondarzewia mesenterica.</title>
        <authorList>
            <person name="Buettner E."/>
            <person name="Kellner H."/>
        </authorList>
    </citation>
    <scope>NUCLEOTIDE SEQUENCE [LARGE SCALE GENOMIC DNA]</scope>
    <source>
        <strain evidence="2 3">DSM 108281</strain>
    </source>
</reference>
<dbReference type="OrthoDB" id="2879636at2759"/>
<protein>
    <recommendedName>
        <fullName evidence="1">BTB domain-containing protein</fullName>
    </recommendedName>
</protein>
<keyword evidence="3" id="KW-1185">Reference proteome</keyword>
<evidence type="ECO:0000313" key="3">
    <source>
        <dbReference type="Proteomes" id="UP000310158"/>
    </source>
</evidence>
<name>A0A4S4LVJ4_9AGAM</name>
<dbReference type="Proteomes" id="UP000310158">
    <property type="component" value="Unassembled WGS sequence"/>
</dbReference>
<sequence>MVLTPVTTDNRNGLSSNVHNVKEQVDSRAKPLPSTNRYPFLCFEDGNLAILAEQSYFLVHRGVLHHHSTYLDQLVNALNHESGDNLEGRPVLCLQESAKDIFLFLSALYDGLSAVKHWGNKFQTLSVLLLLSTKYQTIRLRLEVVNLLFKSWPLTLDQWDRKEVKISPAYDSFNPKDDFLHPIMIINLARQASVPELLPSAFYDLSRQFPSSVAVGFTDASTSTHHRLSHDDLVRLLHGRELASRFFSTFIVNELEGRRASQWCYNASSEIPERKNNCQVAFENVTVELLRDVNGVVCNRTSDPLFAMVEGLNLQRNDSAPSPLFKNKFRACDVCRIEFAVSVDAAREDFWRRLPEWFDVEISNWG</sequence>
<dbReference type="AlphaFoldDB" id="A0A4S4LVJ4"/>